<protein>
    <submittedName>
        <fullName evidence="1">Tetratricopeptide repeat protein</fullName>
    </submittedName>
</protein>
<keyword evidence="2" id="KW-1185">Reference proteome</keyword>
<evidence type="ECO:0000313" key="1">
    <source>
        <dbReference type="EMBL" id="MBK1870907.1"/>
    </source>
</evidence>
<reference evidence="1" key="1">
    <citation type="submission" date="2021-01" db="EMBL/GenBank/DDBJ databases">
        <authorList>
            <person name="Sun Q."/>
        </authorList>
    </citation>
    <scope>NUCLEOTIDE SEQUENCE</scope>
    <source>
        <strain evidence="1">YIM B02566</strain>
    </source>
</reference>
<organism evidence="1 2">
    <name type="scientific">Taklimakanibacter albus</name>
    <dbReference type="NCBI Taxonomy" id="2800327"/>
    <lineage>
        <taxon>Bacteria</taxon>
        <taxon>Pseudomonadati</taxon>
        <taxon>Pseudomonadota</taxon>
        <taxon>Alphaproteobacteria</taxon>
        <taxon>Hyphomicrobiales</taxon>
        <taxon>Aestuariivirgaceae</taxon>
        <taxon>Taklimakanibacter</taxon>
    </lineage>
</organism>
<gene>
    <name evidence="1" type="ORF">JHL16_31365</name>
</gene>
<name>A0ACC5RE47_9HYPH</name>
<dbReference type="EMBL" id="JAENHL010000008">
    <property type="protein sequence ID" value="MBK1870907.1"/>
    <property type="molecule type" value="Genomic_DNA"/>
</dbReference>
<proteinExistence type="predicted"/>
<dbReference type="Proteomes" id="UP000616151">
    <property type="component" value="Unassembled WGS sequence"/>
</dbReference>
<comment type="caution">
    <text evidence="1">The sequence shown here is derived from an EMBL/GenBank/DDBJ whole genome shotgun (WGS) entry which is preliminary data.</text>
</comment>
<sequence length="255" mass="27469">MRRISLAALLVTSALALGACQKKDGLDGVDPLTTGSTSPGSLKETAKLGGRWQSDPKNLQLGLAYADQLKKLGQNDQQLQVLGTLTQYHPNDQKLLTVYGRELVQAGQADQAQTVLSKAIEAGSSDWKAYSAMGSTLDQQGKYVPARDYYQRALKLSPGNAAVLNNLGMSYALEGNLKQAETVLKDASASPAGQKEPRLRQNLALVVGLQGRFEEARQIASADLPADQVEENMAYLQKMLAQPNTWQQLTDKPAG</sequence>
<accession>A0ACC5RE47</accession>
<evidence type="ECO:0000313" key="2">
    <source>
        <dbReference type="Proteomes" id="UP000616151"/>
    </source>
</evidence>